<dbReference type="InterPro" id="IPR017926">
    <property type="entry name" value="GATASE"/>
</dbReference>
<dbReference type="Gene3D" id="3.40.50.880">
    <property type="match status" value="1"/>
</dbReference>
<dbReference type="InterPro" id="IPR044992">
    <property type="entry name" value="ChyE-like"/>
</dbReference>
<keyword evidence="3" id="KW-1185">Reference proteome</keyword>
<dbReference type="CDD" id="cd01741">
    <property type="entry name" value="GATase1_1"/>
    <property type="match status" value="1"/>
</dbReference>
<keyword evidence="2" id="KW-0315">Glutamine amidotransferase</keyword>
<sequence length="244" mass="26638">MKPFVLLASRAQDAAADAEYAAMLSYGGLRPHELRRVRLEAEPMPDLDLDALSGVLVGGSPFDASTPADEKSAVQVRVEKEMAALLDELVERDAPFLGACYGVGTLGVHQGGVIDRVHAEPISAVRVTLTPQGRADPLLADVPDAFDAFVGHKEACRVLPPTATLLASSPTCPVQMFRVRRHLYATQFHPELDVDGISTRIRVYREYGYFPPAEADAVLARVRHADVWAPPRILAAFVRRYARD</sequence>
<dbReference type="Pfam" id="PF00117">
    <property type="entry name" value="GATase"/>
    <property type="match status" value="1"/>
</dbReference>
<dbReference type="eggNOG" id="COG0518">
    <property type="taxonomic scope" value="Bacteria"/>
</dbReference>
<accession>F4H6P6</accession>
<proteinExistence type="predicted"/>
<evidence type="ECO:0000313" key="3">
    <source>
        <dbReference type="Proteomes" id="UP000008460"/>
    </source>
</evidence>
<feature type="domain" description="Glutamine amidotransferase" evidence="1">
    <location>
        <begin position="50"/>
        <end position="192"/>
    </location>
</feature>
<keyword evidence="2" id="KW-0808">Transferase</keyword>
<dbReference type="AlphaFoldDB" id="F4H6P6"/>
<dbReference type="STRING" id="590998.Celf_2683"/>
<organism evidence="2 3">
    <name type="scientific">Cellulomonas fimi (strain ATCC 484 / DSM 20113 / JCM 1341 / CCUG 24087 / LMG 16345 / NBRC 15513 / NCIMB 8980 / NCTC 7547 / NRS-133)</name>
    <dbReference type="NCBI Taxonomy" id="590998"/>
    <lineage>
        <taxon>Bacteria</taxon>
        <taxon>Bacillati</taxon>
        <taxon>Actinomycetota</taxon>
        <taxon>Actinomycetes</taxon>
        <taxon>Micrococcales</taxon>
        <taxon>Cellulomonadaceae</taxon>
        <taxon>Cellulomonas</taxon>
    </lineage>
</organism>
<dbReference type="PANTHER" id="PTHR42695">
    <property type="entry name" value="GLUTAMINE AMIDOTRANSFERASE YLR126C-RELATED"/>
    <property type="match status" value="1"/>
</dbReference>
<dbReference type="GO" id="GO:0016740">
    <property type="term" value="F:transferase activity"/>
    <property type="evidence" value="ECO:0007669"/>
    <property type="project" value="UniProtKB-KW"/>
</dbReference>
<dbReference type="Proteomes" id="UP000008460">
    <property type="component" value="Chromosome"/>
</dbReference>
<gene>
    <name evidence="2" type="ordered locus">Celf_2683</name>
</gene>
<dbReference type="KEGG" id="cfi:Celf_2683"/>
<dbReference type="GO" id="GO:0005829">
    <property type="term" value="C:cytosol"/>
    <property type="evidence" value="ECO:0007669"/>
    <property type="project" value="TreeGrafter"/>
</dbReference>
<evidence type="ECO:0000313" key="2">
    <source>
        <dbReference type="EMBL" id="AEE46807.1"/>
    </source>
</evidence>
<dbReference type="PANTHER" id="PTHR42695:SF5">
    <property type="entry name" value="GLUTAMINE AMIDOTRANSFERASE YLR126C-RELATED"/>
    <property type="match status" value="1"/>
</dbReference>
<reference evidence="2 3" key="1">
    <citation type="submission" date="2011-04" db="EMBL/GenBank/DDBJ databases">
        <title>Complete sequence of Cellulomonas fimi ATCC 484.</title>
        <authorList>
            <consortium name="US DOE Joint Genome Institute"/>
            <person name="Lucas S."/>
            <person name="Han J."/>
            <person name="Lapidus A."/>
            <person name="Cheng J.-F."/>
            <person name="Goodwin L."/>
            <person name="Pitluck S."/>
            <person name="Peters L."/>
            <person name="Chertkov O."/>
            <person name="Detter J.C."/>
            <person name="Han C."/>
            <person name="Tapia R."/>
            <person name="Land M."/>
            <person name="Hauser L."/>
            <person name="Kyrpides N."/>
            <person name="Ivanova N."/>
            <person name="Ovchinnikova G."/>
            <person name="Pagani I."/>
            <person name="Mead D."/>
            <person name="Brumm P."/>
            <person name="Woyke T."/>
        </authorList>
    </citation>
    <scope>NUCLEOTIDE SEQUENCE [LARGE SCALE GENOMIC DNA]</scope>
    <source>
        <strain evidence="3">ATCC 484 / DSM 20113 / JCM 1341 / NBRC 15513 / NCIMB 8980 / NCTC 7547</strain>
    </source>
</reference>
<dbReference type="SUPFAM" id="SSF52317">
    <property type="entry name" value="Class I glutamine amidotransferase-like"/>
    <property type="match status" value="1"/>
</dbReference>
<dbReference type="InterPro" id="IPR029062">
    <property type="entry name" value="Class_I_gatase-like"/>
</dbReference>
<protein>
    <submittedName>
        <fullName evidence="2">Glutamine amidotransferase</fullName>
    </submittedName>
</protein>
<evidence type="ECO:0000259" key="1">
    <source>
        <dbReference type="Pfam" id="PF00117"/>
    </source>
</evidence>
<name>F4H6P6_CELFA</name>
<dbReference type="EMBL" id="CP002666">
    <property type="protein sequence ID" value="AEE46807.1"/>
    <property type="molecule type" value="Genomic_DNA"/>
</dbReference>
<dbReference type="HOGENOM" id="CLU_054974_4_0_11"/>
<dbReference type="RefSeq" id="WP_013771833.1">
    <property type="nucleotide sequence ID" value="NC_015514.1"/>
</dbReference>
<dbReference type="PROSITE" id="PS51273">
    <property type="entry name" value="GATASE_TYPE_1"/>
    <property type="match status" value="1"/>
</dbReference>
<dbReference type="NCBIfam" id="NF005743">
    <property type="entry name" value="PRK07567.1"/>
    <property type="match status" value="1"/>
</dbReference>